<protein>
    <submittedName>
        <fullName evidence="1">TetR/AcrR family transcriptional regulator</fullName>
    </submittedName>
</protein>
<organism evidence="1 2">
    <name type="scientific">Roseibium limicola</name>
    <dbReference type="NCBI Taxonomy" id="2816037"/>
    <lineage>
        <taxon>Bacteria</taxon>
        <taxon>Pseudomonadati</taxon>
        <taxon>Pseudomonadota</taxon>
        <taxon>Alphaproteobacteria</taxon>
        <taxon>Hyphomicrobiales</taxon>
        <taxon>Stappiaceae</taxon>
        <taxon>Roseibium</taxon>
    </lineage>
</organism>
<proteinExistence type="predicted"/>
<dbReference type="AlphaFoldDB" id="A0A939J6H3"/>
<dbReference type="EMBL" id="JAFLNF010000003">
    <property type="protein sequence ID" value="MBO0345127.1"/>
    <property type="molecule type" value="Genomic_DNA"/>
</dbReference>
<name>A0A939J6H3_9HYPH</name>
<accession>A0A939J6H3</accession>
<evidence type="ECO:0000313" key="2">
    <source>
        <dbReference type="Proteomes" id="UP000664779"/>
    </source>
</evidence>
<dbReference type="RefSeq" id="WP_206939511.1">
    <property type="nucleotide sequence ID" value="NZ_JAFLNF010000003.1"/>
</dbReference>
<sequence length="134" mass="14722">MRTLYKYTPSRDEMVLAALEHRHGRYLSLLFHGLPEEGGIALDTLLDRVSNWMKTEATHGCLFHSAVAAAPNNAKLRHLLERHKADVGQRAAEAVGLPACVVEITVIMEGLTQSWALLGEQALVSAKRLGGLLR</sequence>
<comment type="caution">
    <text evidence="1">The sequence shown here is derived from an EMBL/GenBank/DDBJ whole genome shotgun (WGS) entry which is preliminary data.</text>
</comment>
<dbReference type="Proteomes" id="UP000664779">
    <property type="component" value="Unassembled WGS sequence"/>
</dbReference>
<reference evidence="1" key="1">
    <citation type="submission" date="2021-03" db="EMBL/GenBank/DDBJ databases">
        <title>Roseibium sp. CAU 1637 isolated from Incheon.</title>
        <authorList>
            <person name="Kim W."/>
        </authorList>
    </citation>
    <scope>NUCLEOTIDE SEQUENCE</scope>
    <source>
        <strain evidence="1">CAU 1637</strain>
    </source>
</reference>
<evidence type="ECO:0000313" key="1">
    <source>
        <dbReference type="EMBL" id="MBO0345127.1"/>
    </source>
</evidence>
<keyword evidence="2" id="KW-1185">Reference proteome</keyword>
<dbReference type="Gene3D" id="1.10.357.10">
    <property type="entry name" value="Tetracycline Repressor, domain 2"/>
    <property type="match status" value="1"/>
</dbReference>
<gene>
    <name evidence="1" type="ORF">J0X15_07845</name>
</gene>